<keyword evidence="1" id="KW-1133">Transmembrane helix</keyword>
<feature type="transmembrane region" description="Helical" evidence="1">
    <location>
        <begin position="20"/>
        <end position="39"/>
    </location>
</feature>
<accession>A0ABQ7H0Y2</accession>
<name>A0ABQ7H0Y2_DUNSA</name>
<reference evidence="2" key="1">
    <citation type="submission" date="2017-08" db="EMBL/GenBank/DDBJ databases">
        <authorList>
            <person name="Polle J.E."/>
            <person name="Barry K."/>
            <person name="Cushman J."/>
            <person name="Schmutz J."/>
            <person name="Tran D."/>
            <person name="Hathwaick L.T."/>
            <person name="Yim W.C."/>
            <person name="Jenkins J."/>
            <person name="Mckie-Krisberg Z.M."/>
            <person name="Prochnik S."/>
            <person name="Lindquist E."/>
            <person name="Dockter R.B."/>
            <person name="Adam C."/>
            <person name="Molina H."/>
            <person name="Bunkerborg J."/>
            <person name="Jin E."/>
            <person name="Buchheim M."/>
            <person name="Magnuson J."/>
        </authorList>
    </citation>
    <scope>NUCLEOTIDE SEQUENCE</scope>
    <source>
        <strain evidence="2">CCAP 19/18</strain>
    </source>
</reference>
<keyword evidence="1" id="KW-0812">Transmembrane</keyword>
<dbReference type="Proteomes" id="UP000815325">
    <property type="component" value="Unassembled WGS sequence"/>
</dbReference>
<sequence length="129" mass="14282">MPLMGFVGYATHGFCWPCHSWAFLAMPLMGFVGYAAHGLCGLCHSWALLAMPLMGFATYTGWVAPFRLKDFPCDPKLALESSLDTLESLRKLSCSCCSCLLALRRPYTRVATAHRNIRSAATCVKVKWT</sequence>
<comment type="caution">
    <text evidence="2">The sequence shown here is derived from an EMBL/GenBank/DDBJ whole genome shotgun (WGS) entry which is preliminary data.</text>
</comment>
<proteinExistence type="predicted"/>
<organism evidence="2 3">
    <name type="scientific">Dunaliella salina</name>
    <name type="common">Green alga</name>
    <name type="synonym">Protococcus salinus</name>
    <dbReference type="NCBI Taxonomy" id="3046"/>
    <lineage>
        <taxon>Eukaryota</taxon>
        <taxon>Viridiplantae</taxon>
        <taxon>Chlorophyta</taxon>
        <taxon>core chlorophytes</taxon>
        <taxon>Chlorophyceae</taxon>
        <taxon>CS clade</taxon>
        <taxon>Chlamydomonadales</taxon>
        <taxon>Dunaliellaceae</taxon>
        <taxon>Dunaliella</taxon>
    </lineage>
</organism>
<dbReference type="EMBL" id="MU069511">
    <property type="protein sequence ID" value="KAF5840510.1"/>
    <property type="molecule type" value="Genomic_DNA"/>
</dbReference>
<feature type="transmembrane region" description="Helical" evidence="1">
    <location>
        <begin position="46"/>
        <end position="64"/>
    </location>
</feature>
<evidence type="ECO:0000313" key="3">
    <source>
        <dbReference type="Proteomes" id="UP000815325"/>
    </source>
</evidence>
<keyword evidence="3" id="KW-1185">Reference proteome</keyword>
<evidence type="ECO:0000256" key="1">
    <source>
        <dbReference type="SAM" id="Phobius"/>
    </source>
</evidence>
<evidence type="ECO:0000313" key="2">
    <source>
        <dbReference type="EMBL" id="KAF5840510.1"/>
    </source>
</evidence>
<protein>
    <submittedName>
        <fullName evidence="2">Uncharacterized protein</fullName>
    </submittedName>
</protein>
<keyword evidence="1" id="KW-0472">Membrane</keyword>
<gene>
    <name evidence="2" type="ORF">DUNSADRAFT_16451</name>
</gene>